<dbReference type="KEGG" id="nab:B1sIIB91_01375"/>
<dbReference type="GO" id="GO:0016491">
    <property type="term" value="F:oxidoreductase activity"/>
    <property type="evidence" value="ECO:0007669"/>
    <property type="project" value="UniProtKB-KW"/>
</dbReference>
<evidence type="ECO:0000256" key="1">
    <source>
        <dbReference type="ARBA" id="ARBA00023002"/>
    </source>
</evidence>
<dbReference type="InterPro" id="IPR000683">
    <property type="entry name" value="Gfo/Idh/MocA-like_OxRdtase_N"/>
</dbReference>
<dbReference type="AlphaFoldDB" id="A0A249L3B7"/>
<dbReference type="RefSeq" id="WP_095687851.1">
    <property type="nucleotide sequence ID" value="NZ_CP016779.1"/>
</dbReference>
<keyword evidence="1" id="KW-0560">Oxidoreductase</keyword>
<evidence type="ECO:0000313" key="4">
    <source>
        <dbReference type="EMBL" id="ASY23578.1"/>
    </source>
</evidence>
<proteinExistence type="predicted"/>
<dbReference type="Gene3D" id="3.30.360.10">
    <property type="entry name" value="Dihydrodipicolinate Reductase, domain 2"/>
    <property type="match status" value="1"/>
</dbReference>
<feature type="domain" description="Gfo/Idh/MocA-like oxidoreductase N-terminal" evidence="2">
    <location>
        <begin position="7"/>
        <end position="130"/>
    </location>
</feature>
<feature type="domain" description="GFO/IDH/MocA-like oxidoreductase" evidence="3">
    <location>
        <begin position="142"/>
        <end position="241"/>
    </location>
</feature>
<evidence type="ECO:0000313" key="5">
    <source>
        <dbReference type="Proteomes" id="UP000217210"/>
    </source>
</evidence>
<dbReference type="Proteomes" id="UP000217210">
    <property type="component" value="Chromosome"/>
</dbReference>
<dbReference type="InterPro" id="IPR036291">
    <property type="entry name" value="NAD(P)-bd_dom_sf"/>
</dbReference>
<dbReference type="InterPro" id="IPR050463">
    <property type="entry name" value="Gfo/Idh/MocA_oxidrdct_glycsds"/>
</dbReference>
<dbReference type="Gene3D" id="3.40.50.720">
    <property type="entry name" value="NAD(P)-binding Rossmann-like Domain"/>
    <property type="match status" value="1"/>
</dbReference>
<dbReference type="GO" id="GO:0000166">
    <property type="term" value="F:nucleotide binding"/>
    <property type="evidence" value="ECO:0007669"/>
    <property type="project" value="InterPro"/>
</dbReference>
<dbReference type="PANTHER" id="PTHR43818:SF11">
    <property type="entry name" value="BCDNA.GH03377"/>
    <property type="match status" value="1"/>
</dbReference>
<organism evidence="4 5">
    <name type="scientific">Candidatus Nanopelagicus abundans</name>
    <dbReference type="NCBI Taxonomy" id="1884916"/>
    <lineage>
        <taxon>Bacteria</taxon>
        <taxon>Bacillati</taxon>
        <taxon>Actinomycetota</taxon>
        <taxon>Actinomycetes</taxon>
        <taxon>Candidatus Nanopelagicales</taxon>
        <taxon>Candidatus Nanopelagicaceae</taxon>
        <taxon>Candidatus Nanopelagicus</taxon>
    </lineage>
</organism>
<dbReference type="InterPro" id="IPR055170">
    <property type="entry name" value="GFO_IDH_MocA-like_dom"/>
</dbReference>
<gene>
    <name evidence="4" type="ORF">B1sIIB91_01375</name>
</gene>
<dbReference type="PANTHER" id="PTHR43818">
    <property type="entry name" value="BCDNA.GH03377"/>
    <property type="match status" value="1"/>
</dbReference>
<evidence type="ECO:0000259" key="3">
    <source>
        <dbReference type="Pfam" id="PF22725"/>
    </source>
</evidence>
<protein>
    <submittedName>
        <fullName evidence="4">Putative dehydrogenase</fullName>
    </submittedName>
</protein>
<accession>A0A249L3B7</accession>
<dbReference type="OrthoDB" id="9792085at2"/>
<dbReference type="SUPFAM" id="SSF51735">
    <property type="entry name" value="NAD(P)-binding Rossmann-fold domains"/>
    <property type="match status" value="1"/>
</dbReference>
<dbReference type="Pfam" id="PF01408">
    <property type="entry name" value="GFO_IDH_MocA"/>
    <property type="match status" value="1"/>
</dbReference>
<name>A0A249L3B7_9ACTN</name>
<dbReference type="SUPFAM" id="SSF55347">
    <property type="entry name" value="Glyceraldehyde-3-phosphate dehydrogenase-like, C-terminal domain"/>
    <property type="match status" value="1"/>
</dbReference>
<dbReference type="Pfam" id="PF22725">
    <property type="entry name" value="GFO_IDH_MocA_C3"/>
    <property type="match status" value="1"/>
</dbReference>
<reference evidence="4 5" key="1">
    <citation type="submission" date="2016-07" db="EMBL/GenBank/DDBJ databases">
        <title>High microdiversification within the ubiquitous acI lineage of Actinobacteria.</title>
        <authorList>
            <person name="Neuenschwander S.M."/>
            <person name="Salcher M."/>
            <person name="Ghai R."/>
            <person name="Pernthaler J."/>
        </authorList>
    </citation>
    <scope>NUCLEOTIDE SEQUENCE [LARGE SCALE GENOMIC DNA]</scope>
    <source>
        <strain evidence="4">MMS-IIB-91</strain>
    </source>
</reference>
<sequence>MLTQKIVKVGIIGGGLMGRELLVLAGRWDALIEHPVRPVITAIADTSDSAREFFTKAGVSESYSDYKQLLESKNVDVVYIAVPHNLHQEIYLAAINAGKDFLAEKPFGIDLNAAQSISDALVGKKNFVRVSSEFPFYPGAQAALKEVKSGRLGEIVEVRSGLLHSSDIDPLKLINWKRQKKFCGEIGVLGDLGMHAAHIPLRLGFRPTSVFAILDDIITHRPDAKGESIVCDTFDNAVLALRAKSSESIREFPMFWEMKRIAPGEINTFYFTATGLTGGVRFSTRNPAVYQTFTLKDGKQIWSEIQPGYNTNWPVVTGHIFEFGFLDALLQMWASFLAEREGSLGDRFACASVAEVLDSHKVFAAALNSHQSRGQVLIA</sequence>
<evidence type="ECO:0000259" key="2">
    <source>
        <dbReference type="Pfam" id="PF01408"/>
    </source>
</evidence>
<dbReference type="EMBL" id="CP016779">
    <property type="protein sequence ID" value="ASY23578.1"/>
    <property type="molecule type" value="Genomic_DNA"/>
</dbReference>
<keyword evidence="5" id="KW-1185">Reference proteome</keyword>